<evidence type="ECO:0000259" key="4">
    <source>
        <dbReference type="PROSITE" id="PS01031"/>
    </source>
</evidence>
<evidence type="ECO:0000313" key="5">
    <source>
        <dbReference type="EMBL" id="ACZ41294.1"/>
    </source>
</evidence>
<dbReference type="EMBL" id="CP001825">
    <property type="protein sequence ID" value="ACZ41294.1"/>
    <property type="molecule type" value="Genomic_DNA"/>
</dbReference>
<evidence type="ECO:0000256" key="1">
    <source>
        <dbReference type="PROSITE-ProRule" id="PRU00285"/>
    </source>
</evidence>
<protein>
    <submittedName>
        <fullName evidence="5">Heat shock protein Hsp20</fullName>
    </submittedName>
</protein>
<dbReference type="AlphaFoldDB" id="D1CED8"/>
<reference evidence="6" key="1">
    <citation type="journal article" date="2010" name="Stand. Genomic Sci.">
        <title>Complete genome sequence of 'Thermobaculum terrenum' type strain (YNP1).</title>
        <authorList>
            <person name="Kiss H."/>
            <person name="Cleland D."/>
            <person name="Lapidus A."/>
            <person name="Lucas S."/>
            <person name="Glavina Del Rio T."/>
            <person name="Nolan M."/>
            <person name="Tice H."/>
            <person name="Han C."/>
            <person name="Goodwin L."/>
            <person name="Pitluck S."/>
            <person name="Liolios K."/>
            <person name="Ivanova N."/>
            <person name="Mavromatis K."/>
            <person name="Ovchinnikova G."/>
            <person name="Pati A."/>
            <person name="Chen A."/>
            <person name="Palaniappan K."/>
            <person name="Land M."/>
            <person name="Hauser L."/>
            <person name="Chang Y."/>
            <person name="Jeffries C."/>
            <person name="Lu M."/>
            <person name="Brettin T."/>
            <person name="Detter J."/>
            <person name="Goker M."/>
            <person name="Tindall B."/>
            <person name="Beck B."/>
            <person name="McDermott T."/>
            <person name="Woyke T."/>
            <person name="Bristow J."/>
            <person name="Eisen J."/>
            <person name="Markowitz V."/>
            <person name="Hugenholtz P."/>
            <person name="Kyrpides N."/>
            <person name="Klenk H."/>
            <person name="Cheng J."/>
        </authorList>
    </citation>
    <scope>NUCLEOTIDE SEQUENCE [LARGE SCALE GENOMIC DNA]</scope>
    <source>
        <strain evidence="6">ATCC BAA-798 / YNP1</strain>
    </source>
</reference>
<accession>D1CED8</accession>
<dbReference type="KEGG" id="ttr:Tter_0372"/>
<dbReference type="RefSeq" id="WP_012874329.1">
    <property type="nucleotide sequence ID" value="NC_013525.1"/>
</dbReference>
<dbReference type="eggNOG" id="COG0071">
    <property type="taxonomic scope" value="Bacteria"/>
</dbReference>
<dbReference type="OrthoDB" id="161349at2"/>
<evidence type="ECO:0000256" key="3">
    <source>
        <dbReference type="SAM" id="MobiDB-lite"/>
    </source>
</evidence>
<dbReference type="SUPFAM" id="SSF49764">
    <property type="entry name" value="HSP20-like chaperones"/>
    <property type="match status" value="1"/>
</dbReference>
<dbReference type="Pfam" id="PF00011">
    <property type="entry name" value="HSP20"/>
    <property type="match status" value="1"/>
</dbReference>
<evidence type="ECO:0000313" key="6">
    <source>
        <dbReference type="Proteomes" id="UP000000323"/>
    </source>
</evidence>
<dbReference type="PROSITE" id="PS01031">
    <property type="entry name" value="SHSP"/>
    <property type="match status" value="1"/>
</dbReference>
<dbReference type="CDD" id="cd06464">
    <property type="entry name" value="ACD_sHsps-like"/>
    <property type="match status" value="1"/>
</dbReference>
<dbReference type="STRING" id="525904.Tter_0372"/>
<dbReference type="Gene3D" id="2.60.40.790">
    <property type="match status" value="1"/>
</dbReference>
<comment type="similarity">
    <text evidence="1 2">Belongs to the small heat shock protein (HSP20) family.</text>
</comment>
<gene>
    <name evidence="5" type="ordered locus">Tter_0372</name>
</gene>
<evidence type="ECO:0000256" key="2">
    <source>
        <dbReference type="RuleBase" id="RU003616"/>
    </source>
</evidence>
<feature type="region of interest" description="Disordered" evidence="3">
    <location>
        <begin position="116"/>
        <end position="141"/>
    </location>
</feature>
<dbReference type="InterPro" id="IPR002068">
    <property type="entry name" value="A-crystallin/Hsp20_dom"/>
</dbReference>
<organism evidence="5 6">
    <name type="scientific">Thermobaculum terrenum (strain ATCC BAA-798 / CCMEE 7001 / YNP1)</name>
    <dbReference type="NCBI Taxonomy" id="525904"/>
    <lineage>
        <taxon>Bacteria</taxon>
        <taxon>Bacillati</taxon>
        <taxon>Chloroflexota</taxon>
        <taxon>Chloroflexia</taxon>
        <taxon>Candidatus Thermobaculales</taxon>
        <taxon>Candidatus Thermobaculaceae</taxon>
        <taxon>Thermobaculum</taxon>
    </lineage>
</organism>
<feature type="compositionally biased region" description="Basic and acidic residues" evidence="3">
    <location>
        <begin position="118"/>
        <end position="128"/>
    </location>
</feature>
<sequence length="141" mass="15823">MQDKKQNLPIRLYRGEGHLVIAAPMPGLEPQDIRITVSMDKVVLSGSERGPKQHLRDLIISEWSVGPYYREVELPERVNPSLVNATYGNGIVVVSMPLLTKEEHIEPQEFTLTPLESTRGEHVGHSGKDMTPVDMSQRAKK</sequence>
<name>D1CED8_THET1</name>
<keyword evidence="6" id="KW-1185">Reference proteome</keyword>
<dbReference type="Proteomes" id="UP000000323">
    <property type="component" value="Chromosome 1"/>
</dbReference>
<feature type="domain" description="SHSP" evidence="4">
    <location>
        <begin position="1"/>
        <end position="113"/>
    </location>
</feature>
<dbReference type="HOGENOM" id="CLU_1824442_0_0_0"/>
<proteinExistence type="inferred from homology"/>
<dbReference type="InterPro" id="IPR008978">
    <property type="entry name" value="HSP20-like_chaperone"/>
</dbReference>
<keyword evidence="5" id="KW-0346">Stress response</keyword>